<dbReference type="InterPro" id="IPR059226">
    <property type="entry name" value="Choice_anch_Q_dom"/>
</dbReference>
<feature type="signal peptide" evidence="4">
    <location>
        <begin position="1"/>
        <end position="32"/>
    </location>
</feature>
<dbReference type="Pfam" id="PF13229">
    <property type="entry name" value="Beta_helix"/>
    <property type="match status" value="1"/>
</dbReference>
<comment type="subcellular location">
    <subcellularLocation>
        <location evidence="1">Secreted</location>
    </subcellularLocation>
</comment>
<dbReference type="InterPro" id="IPR039448">
    <property type="entry name" value="Beta_helix"/>
</dbReference>
<evidence type="ECO:0000256" key="2">
    <source>
        <dbReference type="ARBA" id="ARBA00022525"/>
    </source>
</evidence>
<dbReference type="SUPFAM" id="SSF51126">
    <property type="entry name" value="Pectin lyase-like"/>
    <property type="match status" value="1"/>
</dbReference>
<dbReference type="InterPro" id="IPR006626">
    <property type="entry name" value="PbH1"/>
</dbReference>
<evidence type="ECO:0000256" key="1">
    <source>
        <dbReference type="ARBA" id="ARBA00004613"/>
    </source>
</evidence>
<name>A0ABV2AZD0_9GAMM</name>
<reference evidence="6 7" key="1">
    <citation type="submission" date="2013-03" db="EMBL/GenBank/DDBJ databases">
        <title>Salinisphaera dokdonensis CL-ES53 Genome Sequencing.</title>
        <authorList>
            <person name="Li C."/>
            <person name="Lai Q."/>
            <person name="Shao Z."/>
        </authorList>
    </citation>
    <scope>NUCLEOTIDE SEQUENCE [LARGE SCALE GENOMIC DNA]</scope>
    <source>
        <strain evidence="6 7">CL-ES53</strain>
    </source>
</reference>
<dbReference type="InterPro" id="IPR011050">
    <property type="entry name" value="Pectin_lyase_fold/virulence"/>
</dbReference>
<organism evidence="6 7">
    <name type="scientific">Salinisphaera dokdonensis CL-ES53</name>
    <dbReference type="NCBI Taxonomy" id="1304272"/>
    <lineage>
        <taxon>Bacteria</taxon>
        <taxon>Pseudomonadati</taxon>
        <taxon>Pseudomonadota</taxon>
        <taxon>Gammaproteobacteria</taxon>
        <taxon>Salinisphaerales</taxon>
        <taxon>Salinisphaeraceae</taxon>
        <taxon>Salinisphaera</taxon>
    </lineage>
</organism>
<comment type="caution">
    <text evidence="6">The sequence shown here is derived from an EMBL/GenBank/DDBJ whole genome shotgun (WGS) entry which is preliminary data.</text>
</comment>
<dbReference type="InterPro" id="IPR022441">
    <property type="entry name" value="Para_beta_helix_rpt-2"/>
</dbReference>
<dbReference type="RefSeq" id="WP_353110478.1">
    <property type="nucleotide sequence ID" value="NZ_APND01000002.1"/>
</dbReference>
<keyword evidence="2" id="KW-0964">Secreted</keyword>
<gene>
    <name evidence="6" type="ORF">SADO_07082</name>
</gene>
<dbReference type="PANTHER" id="PTHR40088">
    <property type="entry name" value="PECTATE LYASE (EUROFUNG)"/>
    <property type="match status" value="1"/>
</dbReference>
<dbReference type="SMART" id="SM00710">
    <property type="entry name" value="PbH1"/>
    <property type="match status" value="7"/>
</dbReference>
<protein>
    <recommendedName>
        <fullName evidence="5">Right handed beta helix domain-containing protein</fullName>
    </recommendedName>
</protein>
<dbReference type="Proteomes" id="UP001460888">
    <property type="component" value="Unassembled WGS sequence"/>
</dbReference>
<feature type="chain" id="PRO_5046003697" description="Right handed beta helix domain-containing protein" evidence="4">
    <location>
        <begin position="33"/>
        <end position="509"/>
    </location>
</feature>
<dbReference type="NCBIfam" id="TIGR03804">
    <property type="entry name" value="para_beta_helix"/>
    <property type="match status" value="1"/>
</dbReference>
<feature type="domain" description="Right handed beta helix" evidence="5">
    <location>
        <begin position="148"/>
        <end position="342"/>
    </location>
</feature>
<evidence type="ECO:0000313" key="6">
    <source>
        <dbReference type="EMBL" id="MES1928999.1"/>
    </source>
</evidence>
<evidence type="ECO:0000259" key="5">
    <source>
        <dbReference type="Pfam" id="PF13229"/>
    </source>
</evidence>
<keyword evidence="3 4" id="KW-0732">Signal</keyword>
<evidence type="ECO:0000256" key="4">
    <source>
        <dbReference type="SAM" id="SignalP"/>
    </source>
</evidence>
<dbReference type="NCBIfam" id="NF041518">
    <property type="entry name" value="choice_anch_Q"/>
    <property type="match status" value="1"/>
</dbReference>
<proteinExistence type="predicted"/>
<evidence type="ECO:0000256" key="3">
    <source>
        <dbReference type="ARBA" id="ARBA00022729"/>
    </source>
</evidence>
<dbReference type="InterPro" id="IPR012334">
    <property type="entry name" value="Pectin_lyas_fold"/>
</dbReference>
<sequence>MRRDRSWTPLRLTVQGVVAAVLCLCITAGSHAAQFHVAPDGANANAGTRDAPWATIAYALAQAEPGDTVYLHDGRYPERVRFPRSGSRRDGFITLRNAPGERPVIDGSDLRVEGGEQGLVTIADRSHVRVQGLHLTGFRSSDKSVPMGVFVTGAGSHIQLLDNRVTRIETHQPGCKGNALGIAVYGRRAPEPLSQVRIRGNEIAYLKTGCSESVSVNGNVTGFEISHNHIHDNNNIGIDVIGHEGMAPDPRFDIARNGVIASNTVHGITSSANSAYPDGEMAAGGIYVDGGRDVVIERNRVFDNDIGIELASEHGGKATRNVLVRNNLIYNNRSMGLAIGGYAPDVGGAEGCRIVHNTFYHNDTARSWGGEVVIQHNARDNLFKNNIVYANEQAVFINYYVESTPQPLISDHNLFYAERGRSAGQWQWRGQHFQGMAAYVRGTGNDRRSLFADPRFVAARAVQDFRLGHRSAAIDAGLNIGDSAFGDLDFEGRPRFNGGAVDVGAYEYD</sequence>
<keyword evidence="7" id="KW-1185">Reference proteome</keyword>
<accession>A0ABV2AZD0</accession>
<dbReference type="InterPro" id="IPR052052">
    <property type="entry name" value="Polysaccharide_Lyase_9"/>
</dbReference>
<evidence type="ECO:0000313" key="7">
    <source>
        <dbReference type="Proteomes" id="UP001460888"/>
    </source>
</evidence>
<dbReference type="EMBL" id="APND01000002">
    <property type="protein sequence ID" value="MES1928999.1"/>
    <property type="molecule type" value="Genomic_DNA"/>
</dbReference>
<dbReference type="Gene3D" id="2.160.20.10">
    <property type="entry name" value="Single-stranded right-handed beta-helix, Pectin lyase-like"/>
    <property type="match status" value="1"/>
</dbReference>
<dbReference type="PANTHER" id="PTHR40088:SF2">
    <property type="entry name" value="SECRETED SUGAR HYDROLASE"/>
    <property type="match status" value="1"/>
</dbReference>